<gene>
    <name evidence="2" type="ORF">TPA0910_74850</name>
</gene>
<comment type="caution">
    <text evidence="2">The sequence shown here is derived from an EMBL/GenBank/DDBJ whole genome shotgun (WGS) entry which is preliminary data.</text>
</comment>
<keyword evidence="3" id="KW-1185">Reference proteome</keyword>
<evidence type="ECO:0000313" key="2">
    <source>
        <dbReference type="EMBL" id="GHJ33052.1"/>
    </source>
</evidence>
<name>A0ABQ3UBS1_STRHY</name>
<feature type="region of interest" description="Disordered" evidence="1">
    <location>
        <begin position="33"/>
        <end position="117"/>
    </location>
</feature>
<organism evidence="2 3">
    <name type="scientific">Streptomyces hygroscopicus</name>
    <dbReference type="NCBI Taxonomy" id="1912"/>
    <lineage>
        <taxon>Bacteria</taxon>
        <taxon>Bacillati</taxon>
        <taxon>Actinomycetota</taxon>
        <taxon>Actinomycetes</taxon>
        <taxon>Kitasatosporales</taxon>
        <taxon>Streptomycetaceae</taxon>
        <taxon>Streptomyces</taxon>
        <taxon>Streptomyces violaceusniger group</taxon>
    </lineage>
</organism>
<reference evidence="2" key="1">
    <citation type="submission" date="2024-05" db="EMBL/GenBank/DDBJ databases">
        <title>Whole genome shotgun sequence of Streptomyces hygroscopicus NBRC 113678.</title>
        <authorList>
            <person name="Komaki H."/>
            <person name="Tamura T."/>
        </authorList>
    </citation>
    <scope>NUCLEOTIDE SEQUENCE</scope>
    <source>
        <strain evidence="2">N11-34</strain>
    </source>
</reference>
<dbReference type="Proteomes" id="UP001054854">
    <property type="component" value="Unassembled WGS sequence"/>
</dbReference>
<accession>A0ABQ3UBS1</accession>
<proteinExistence type="predicted"/>
<evidence type="ECO:0000256" key="1">
    <source>
        <dbReference type="SAM" id="MobiDB-lite"/>
    </source>
</evidence>
<dbReference type="EMBL" id="BNEK01000005">
    <property type="protein sequence ID" value="GHJ33052.1"/>
    <property type="molecule type" value="Genomic_DNA"/>
</dbReference>
<evidence type="ECO:0000313" key="3">
    <source>
        <dbReference type="Proteomes" id="UP001054854"/>
    </source>
</evidence>
<sequence length="117" mass="11886">MRAPPGVTSGLCLAAGPDVSGCAGLTALTSGPRRVWRPGSAGRERTYGRSRRDTRTGGAGGAHVRAGPEGHTYGRGRRGKGRVGCLLSGRDASSGHDISSGWGRRTGRGVAGHPIIA</sequence>
<protein>
    <submittedName>
        <fullName evidence="2">Uncharacterized protein</fullName>
    </submittedName>
</protein>
<feature type="compositionally biased region" description="Basic and acidic residues" evidence="1">
    <location>
        <begin position="42"/>
        <end position="55"/>
    </location>
</feature>